<comment type="caution">
    <text evidence="1">The sequence shown here is derived from an EMBL/GenBank/DDBJ whole genome shotgun (WGS) entry which is preliminary data.</text>
</comment>
<keyword evidence="2" id="KW-1185">Reference proteome</keyword>
<dbReference type="Proteomes" id="UP001164250">
    <property type="component" value="Chromosome 4"/>
</dbReference>
<accession>A0ACC1BP22</accession>
<sequence length="272" mass="30629">MENTWSKYLLTKICAILTVFHLSFVVWHLAYGVSSDSPYSYHPQENILLACGSSGSFVSEDQTRTWLGDNSSQYFPLFEPQNNASIVSAAPQQPISSSEKYFLKARLSYSPFTYIFNLTAGQKFIRLYFYPTSYPDFDSSKAFFSVKAGSFTLLSNFSALHSAAAIGQDVFFREFCVNAYAFMNGIEIVSMPTNLHYTGADNGTLKFIGWPINPIYSIENSTTLETIYRINMGGMFISPRDDTGMFQTWFGNYMDYLTDARLGAVPHNSSTH</sequence>
<organism evidence="1 2">
    <name type="scientific">Pistacia atlantica</name>
    <dbReference type="NCBI Taxonomy" id="434234"/>
    <lineage>
        <taxon>Eukaryota</taxon>
        <taxon>Viridiplantae</taxon>
        <taxon>Streptophyta</taxon>
        <taxon>Embryophyta</taxon>
        <taxon>Tracheophyta</taxon>
        <taxon>Spermatophyta</taxon>
        <taxon>Magnoliopsida</taxon>
        <taxon>eudicotyledons</taxon>
        <taxon>Gunneridae</taxon>
        <taxon>Pentapetalae</taxon>
        <taxon>rosids</taxon>
        <taxon>malvids</taxon>
        <taxon>Sapindales</taxon>
        <taxon>Anacardiaceae</taxon>
        <taxon>Pistacia</taxon>
    </lineage>
</organism>
<proteinExistence type="predicted"/>
<protein>
    <submittedName>
        <fullName evidence="1">Uncharacterized protein</fullName>
    </submittedName>
</protein>
<evidence type="ECO:0000313" key="1">
    <source>
        <dbReference type="EMBL" id="KAJ0100626.1"/>
    </source>
</evidence>
<gene>
    <name evidence="1" type="ORF">Patl1_21730</name>
</gene>
<name>A0ACC1BP22_9ROSI</name>
<reference evidence="2" key="1">
    <citation type="journal article" date="2023" name="G3 (Bethesda)">
        <title>Genome assembly and association tests identify interacting loci associated with vigor, precocity, and sex in interspecific pistachio rootstocks.</title>
        <authorList>
            <person name="Palmer W."/>
            <person name="Jacygrad E."/>
            <person name="Sagayaradj S."/>
            <person name="Cavanaugh K."/>
            <person name="Han R."/>
            <person name="Bertier L."/>
            <person name="Beede B."/>
            <person name="Kafkas S."/>
            <person name="Golino D."/>
            <person name="Preece J."/>
            <person name="Michelmore R."/>
        </authorList>
    </citation>
    <scope>NUCLEOTIDE SEQUENCE [LARGE SCALE GENOMIC DNA]</scope>
</reference>
<dbReference type="EMBL" id="CM047900">
    <property type="protein sequence ID" value="KAJ0100626.1"/>
    <property type="molecule type" value="Genomic_DNA"/>
</dbReference>
<evidence type="ECO:0000313" key="2">
    <source>
        <dbReference type="Proteomes" id="UP001164250"/>
    </source>
</evidence>